<evidence type="ECO:0000256" key="8">
    <source>
        <dbReference type="ARBA" id="ARBA00022756"/>
    </source>
</evidence>
<proteinExistence type="inferred from homology"/>
<dbReference type="Gene3D" id="3.40.640.10">
    <property type="entry name" value="Type I PLP-dependent aspartate aminotransferase-like (Major domain)"/>
    <property type="match status" value="1"/>
</dbReference>
<evidence type="ECO:0000259" key="14">
    <source>
        <dbReference type="Pfam" id="PF00155"/>
    </source>
</evidence>
<evidence type="ECO:0000313" key="15">
    <source>
        <dbReference type="EMBL" id="MDZ5761588.1"/>
    </source>
</evidence>
<comment type="catalytic activity">
    <reaction evidence="12">
        <text>6-carboxyhexanoyl-[ACP] + L-alanine + H(+) = (8S)-8-amino-7-oxononanoate + holo-[ACP] + CO2</text>
        <dbReference type="Rhea" id="RHEA:42288"/>
        <dbReference type="Rhea" id="RHEA-COMP:9685"/>
        <dbReference type="Rhea" id="RHEA-COMP:9955"/>
        <dbReference type="ChEBI" id="CHEBI:15378"/>
        <dbReference type="ChEBI" id="CHEBI:16526"/>
        <dbReference type="ChEBI" id="CHEBI:57972"/>
        <dbReference type="ChEBI" id="CHEBI:64479"/>
        <dbReference type="ChEBI" id="CHEBI:78846"/>
        <dbReference type="ChEBI" id="CHEBI:149468"/>
        <dbReference type="EC" id="2.3.1.47"/>
    </reaction>
</comment>
<gene>
    <name evidence="15" type="ORF">Lyticum_00774</name>
</gene>
<protein>
    <recommendedName>
        <fullName evidence="6">5-aminolevulinate synthase</fullName>
        <ecNumber evidence="5">2.3.1.47</ecNumber>
    </recommendedName>
    <alternativeName>
        <fullName evidence="10">7-keto-8-amino-pelargonic acid synthase</fullName>
    </alternativeName>
    <alternativeName>
        <fullName evidence="11">8-amino-7-ketopelargonate synthase</fullName>
    </alternativeName>
</protein>
<dbReference type="Gene3D" id="3.90.1150.10">
    <property type="entry name" value="Aspartate Aminotransferase, domain 1"/>
    <property type="match status" value="1"/>
</dbReference>
<evidence type="ECO:0000256" key="10">
    <source>
        <dbReference type="ARBA" id="ARBA00032610"/>
    </source>
</evidence>
<dbReference type="InterPro" id="IPR015422">
    <property type="entry name" value="PyrdxlP-dep_Trfase_small"/>
</dbReference>
<dbReference type="InterPro" id="IPR015424">
    <property type="entry name" value="PyrdxlP-dep_Trfase"/>
</dbReference>
<keyword evidence="16" id="KW-1185">Reference proteome</keyword>
<dbReference type="RefSeq" id="WP_322499010.1">
    <property type="nucleotide sequence ID" value="NZ_JARGYU010000003.1"/>
</dbReference>
<comment type="caution">
    <text evidence="15">The sequence shown here is derived from an EMBL/GenBank/DDBJ whole genome shotgun (WGS) entry which is preliminary data.</text>
</comment>
<dbReference type="PANTHER" id="PTHR13693:SF100">
    <property type="entry name" value="8-AMINO-7-OXONONANOATE SYNTHASE"/>
    <property type="match status" value="1"/>
</dbReference>
<evidence type="ECO:0000256" key="2">
    <source>
        <dbReference type="ARBA" id="ARBA00004746"/>
    </source>
</evidence>
<evidence type="ECO:0000256" key="1">
    <source>
        <dbReference type="ARBA" id="ARBA00001933"/>
    </source>
</evidence>
<evidence type="ECO:0000256" key="7">
    <source>
        <dbReference type="ARBA" id="ARBA00022679"/>
    </source>
</evidence>
<comment type="pathway">
    <text evidence="2">Cofactor biosynthesis; biotin biosynthesis.</text>
</comment>
<dbReference type="InterPro" id="IPR001917">
    <property type="entry name" value="Aminotrans_II_pyridoxalP_BS"/>
</dbReference>
<evidence type="ECO:0000256" key="5">
    <source>
        <dbReference type="ARBA" id="ARBA00013187"/>
    </source>
</evidence>
<reference evidence="15" key="1">
    <citation type="submission" date="2023-02" db="EMBL/GenBank/DDBJ databases">
        <title>Host association and intracellularity evolved multiple times independently in the Rickettsiales.</title>
        <authorList>
            <person name="Castelli M."/>
            <person name="Nardi T."/>
            <person name="Gammuto L."/>
            <person name="Bellinzona G."/>
            <person name="Sabaneyeva E."/>
            <person name="Potekhin A."/>
            <person name="Serra V."/>
            <person name="Petroni G."/>
            <person name="Sassera D."/>
        </authorList>
    </citation>
    <scope>NUCLEOTIDE SEQUENCE</scope>
    <source>
        <strain evidence="15">USBL-36I1</strain>
    </source>
</reference>
<comment type="subunit">
    <text evidence="4">Homodimer.</text>
</comment>
<name>A0AAE4VL93_9RICK</name>
<evidence type="ECO:0000256" key="13">
    <source>
        <dbReference type="RuleBase" id="RU003693"/>
    </source>
</evidence>
<dbReference type="PANTHER" id="PTHR13693">
    <property type="entry name" value="CLASS II AMINOTRANSFERASE/8-AMINO-7-OXONONANOATE SYNTHASE"/>
    <property type="match status" value="1"/>
</dbReference>
<feature type="domain" description="Aminotransferase class I/classII large" evidence="14">
    <location>
        <begin position="49"/>
        <end position="392"/>
    </location>
</feature>
<keyword evidence="8" id="KW-0093">Biotin biosynthesis</keyword>
<evidence type="ECO:0000256" key="3">
    <source>
        <dbReference type="ARBA" id="ARBA00010008"/>
    </source>
</evidence>
<dbReference type="PROSITE" id="PS00599">
    <property type="entry name" value="AA_TRANSFER_CLASS_2"/>
    <property type="match status" value="1"/>
</dbReference>
<dbReference type="GO" id="GO:0009102">
    <property type="term" value="P:biotin biosynthetic process"/>
    <property type="evidence" value="ECO:0007669"/>
    <property type="project" value="UniProtKB-KW"/>
</dbReference>
<sequence>MTNIKTHINLYNDELSTLKKKGYYRKLPEKVYNKNNIESNNFNDSNYNLNFSTNDYLNLSHHPEIIKAGFDAMNKYGVGSTGSRLLSGNISLYEEFEEIIAKNKNTESSIIFNSGFQANITVLSSLLDYRVLKCYPIVFFDKLNHSSLYQAIFLSKAELHRYYHNDLNHLVKLMEKYKYDIRPKFLVTETVFGMDGDVIDIEKIISLTKEFNILLYLDEAHATGLFGPKGYGLSTSIKMDNIDYIVMGTFSKALGVSGAYIACSSIIKEYLINKCPGIIYSTAPSPAVIGCSFKSWQMIEFMNNERLYLQDLANILRLELKNLDFDIGESTTHIIPIILNDEYKTLYAQKELLKNNIITSAIRPPTASSSRLRIALTTKHNYKSIDHLLKYIIKLIK</sequence>
<evidence type="ECO:0000256" key="11">
    <source>
        <dbReference type="ARBA" id="ARBA00033381"/>
    </source>
</evidence>
<keyword evidence="9 13" id="KW-0663">Pyridoxal phosphate</keyword>
<dbReference type="GO" id="GO:0008710">
    <property type="term" value="F:8-amino-7-oxononanoate synthase activity"/>
    <property type="evidence" value="ECO:0007669"/>
    <property type="project" value="UniProtKB-EC"/>
</dbReference>
<dbReference type="AlphaFoldDB" id="A0AAE4VL93"/>
<dbReference type="EMBL" id="JARGYU010000003">
    <property type="protein sequence ID" value="MDZ5761588.1"/>
    <property type="molecule type" value="Genomic_DNA"/>
</dbReference>
<dbReference type="Pfam" id="PF00155">
    <property type="entry name" value="Aminotran_1_2"/>
    <property type="match status" value="1"/>
</dbReference>
<dbReference type="EC" id="2.3.1.47" evidence="5"/>
<dbReference type="GO" id="GO:0030170">
    <property type="term" value="F:pyridoxal phosphate binding"/>
    <property type="evidence" value="ECO:0007669"/>
    <property type="project" value="InterPro"/>
</dbReference>
<keyword evidence="7" id="KW-0808">Transferase</keyword>
<evidence type="ECO:0000256" key="12">
    <source>
        <dbReference type="ARBA" id="ARBA00047715"/>
    </source>
</evidence>
<dbReference type="Proteomes" id="UP001289135">
    <property type="component" value="Unassembled WGS sequence"/>
</dbReference>
<organism evidence="15 16">
    <name type="scientific">Lyticum sinuosum</name>
    <dbReference type="NCBI Taxonomy" id="1332059"/>
    <lineage>
        <taxon>Bacteria</taxon>
        <taxon>Pseudomonadati</taxon>
        <taxon>Pseudomonadota</taxon>
        <taxon>Alphaproteobacteria</taxon>
        <taxon>Rickettsiales</taxon>
        <taxon>Lyticum</taxon>
    </lineage>
</organism>
<evidence type="ECO:0000313" key="16">
    <source>
        <dbReference type="Proteomes" id="UP001289135"/>
    </source>
</evidence>
<evidence type="ECO:0000256" key="4">
    <source>
        <dbReference type="ARBA" id="ARBA00011738"/>
    </source>
</evidence>
<comment type="similarity">
    <text evidence="3">Belongs to the class-II pyridoxal-phosphate-dependent aminotransferase family. BioF subfamily.</text>
</comment>
<dbReference type="InterPro" id="IPR004839">
    <property type="entry name" value="Aminotransferase_I/II_large"/>
</dbReference>
<dbReference type="InterPro" id="IPR050087">
    <property type="entry name" value="AON_synthase_class-II"/>
</dbReference>
<evidence type="ECO:0000256" key="9">
    <source>
        <dbReference type="ARBA" id="ARBA00022898"/>
    </source>
</evidence>
<evidence type="ECO:0000256" key="6">
    <source>
        <dbReference type="ARBA" id="ARBA00017999"/>
    </source>
</evidence>
<accession>A0AAE4VL93</accession>
<comment type="cofactor">
    <cofactor evidence="1 13">
        <name>pyridoxal 5'-phosphate</name>
        <dbReference type="ChEBI" id="CHEBI:597326"/>
    </cofactor>
</comment>
<dbReference type="SUPFAM" id="SSF53383">
    <property type="entry name" value="PLP-dependent transferases"/>
    <property type="match status" value="1"/>
</dbReference>
<dbReference type="InterPro" id="IPR015421">
    <property type="entry name" value="PyrdxlP-dep_Trfase_major"/>
</dbReference>